<evidence type="ECO:0000313" key="13">
    <source>
        <dbReference type="Proteomes" id="UP000235965"/>
    </source>
</evidence>
<dbReference type="PANTHER" id="PTHR13448:SF0">
    <property type="entry name" value="TRANSMEMBRANE PROTEIN 214"/>
    <property type="match status" value="1"/>
</dbReference>
<keyword evidence="8" id="KW-0472">Membrane</keyword>
<dbReference type="FunCoup" id="A0A2J7PI08">
    <property type="interactions" value="1500"/>
</dbReference>
<dbReference type="GO" id="GO:0005794">
    <property type="term" value="C:Golgi apparatus"/>
    <property type="evidence" value="ECO:0007669"/>
    <property type="project" value="TreeGrafter"/>
</dbReference>
<sequence length="673" mass="77334">MSGQWEVVGKSKQKQSGQSAKKLSKSERKKFIENAPKVEDILPLSQVKSLYTALDNNKENHKPLGKEMNFKENESKKTQKKQPEKKKEMKAKPPTPKSLEMAVRLIDVKELTRELEIGQARFQEAPVLWLKGLAEYLNVKLEHSNPVTIPKISDYPLCVLSGEIRDILRRAVKDAGEASTQHFFYICLADMADDMIRGSSLIHGYKVMLQLLAFQNPSITTSNIQKVTALRNSYQNRQSVGLTILWALGQGGMKDIQTGLKVWLDVMVPMMDMRNYTSFVVGYLKDILTFNPQGKPVNCEQFFAVLDVIHSPTSNLPNNVRQELVNLSPALRVQALKADSEKRSRTFFEPLLLRLQPSASKMLREELLACLIICLNSDQHCYSIWRQLYTKHLPQSAVLLGHIDNQWSAIKGQMVVTVLRETLSTFQVTNEELRKGKQKDEKHLIHCQHSCEELLKKMTVSRTFPWKTGNFLLLLVIVGLLAYDIRKHGSFQSSSTGRFLNDIGALQYGEHAWAKTKFYSNKSYRWAEENIPHYYKTVGDHAKPYMELAWDVCLIVGHQLHNMYGNIHAYVEEKAPTVIEWIDFHAPSLLDRVKVHSTEAWELIKQNALILWQFFLRYSDMGIEWLKTNVFVGNLSPENLQKYSMEALNTTQVYAAWTYDWVRQKVQTLSKIQ</sequence>
<dbReference type="InterPro" id="IPR019308">
    <property type="entry name" value="TMEM214"/>
</dbReference>
<keyword evidence="9" id="KW-0325">Glycoprotein</keyword>
<evidence type="ECO:0000256" key="11">
    <source>
        <dbReference type="SAM" id="MobiDB-lite"/>
    </source>
</evidence>
<dbReference type="GO" id="GO:0006915">
    <property type="term" value="P:apoptotic process"/>
    <property type="evidence" value="ECO:0007669"/>
    <property type="project" value="UniProtKB-KW"/>
</dbReference>
<evidence type="ECO:0000256" key="1">
    <source>
        <dbReference type="ARBA" id="ARBA00004477"/>
    </source>
</evidence>
<dbReference type="GO" id="GO:0005789">
    <property type="term" value="C:endoplasmic reticulum membrane"/>
    <property type="evidence" value="ECO:0007669"/>
    <property type="project" value="UniProtKB-SubCell"/>
</dbReference>
<evidence type="ECO:0000256" key="10">
    <source>
        <dbReference type="ARBA" id="ARBA00024938"/>
    </source>
</evidence>
<evidence type="ECO:0000256" key="8">
    <source>
        <dbReference type="ARBA" id="ARBA00023136"/>
    </source>
</evidence>
<evidence type="ECO:0000256" key="6">
    <source>
        <dbReference type="ARBA" id="ARBA00022824"/>
    </source>
</evidence>
<protein>
    <submittedName>
        <fullName evidence="12">Transmembrane protein 214-B</fullName>
    </submittedName>
</protein>
<organism evidence="12 13">
    <name type="scientific">Cryptotermes secundus</name>
    <dbReference type="NCBI Taxonomy" id="105785"/>
    <lineage>
        <taxon>Eukaryota</taxon>
        <taxon>Metazoa</taxon>
        <taxon>Ecdysozoa</taxon>
        <taxon>Arthropoda</taxon>
        <taxon>Hexapoda</taxon>
        <taxon>Insecta</taxon>
        <taxon>Pterygota</taxon>
        <taxon>Neoptera</taxon>
        <taxon>Polyneoptera</taxon>
        <taxon>Dictyoptera</taxon>
        <taxon>Blattodea</taxon>
        <taxon>Blattoidea</taxon>
        <taxon>Termitoidae</taxon>
        <taxon>Kalotermitidae</taxon>
        <taxon>Cryptotermitinae</taxon>
        <taxon>Cryptotermes</taxon>
    </lineage>
</organism>
<keyword evidence="6" id="KW-0256">Endoplasmic reticulum</keyword>
<gene>
    <name evidence="12" type="ORF">B7P43_G07467</name>
</gene>
<dbReference type="InParanoid" id="A0A2J7PI08"/>
<evidence type="ECO:0000256" key="5">
    <source>
        <dbReference type="ARBA" id="ARBA00022703"/>
    </source>
</evidence>
<evidence type="ECO:0000256" key="3">
    <source>
        <dbReference type="ARBA" id="ARBA00011720"/>
    </source>
</evidence>
<evidence type="ECO:0000256" key="4">
    <source>
        <dbReference type="ARBA" id="ARBA00022692"/>
    </source>
</evidence>
<feature type="compositionally biased region" description="Basic and acidic residues" evidence="11">
    <location>
        <begin position="56"/>
        <end position="91"/>
    </location>
</feature>
<dbReference type="EMBL" id="NEVH01025130">
    <property type="protein sequence ID" value="PNF15977.1"/>
    <property type="molecule type" value="Genomic_DNA"/>
</dbReference>
<comment type="caution">
    <text evidence="12">The sequence shown here is derived from an EMBL/GenBank/DDBJ whole genome shotgun (WGS) entry which is preliminary data.</text>
</comment>
<dbReference type="PANTHER" id="PTHR13448">
    <property type="entry name" value="TRANSMEMBRANE PROTEIN 214"/>
    <property type="match status" value="1"/>
</dbReference>
<keyword evidence="13" id="KW-1185">Reference proteome</keyword>
<dbReference type="Pfam" id="PF10151">
    <property type="entry name" value="TMEM214"/>
    <property type="match status" value="1"/>
</dbReference>
<reference evidence="12 13" key="1">
    <citation type="submission" date="2017-12" db="EMBL/GenBank/DDBJ databases">
        <title>Hemimetabolous genomes reveal molecular basis of termite eusociality.</title>
        <authorList>
            <person name="Harrison M.C."/>
            <person name="Jongepier E."/>
            <person name="Robertson H.M."/>
            <person name="Arning N."/>
            <person name="Bitard-Feildel T."/>
            <person name="Chao H."/>
            <person name="Childers C.P."/>
            <person name="Dinh H."/>
            <person name="Doddapaneni H."/>
            <person name="Dugan S."/>
            <person name="Gowin J."/>
            <person name="Greiner C."/>
            <person name="Han Y."/>
            <person name="Hu H."/>
            <person name="Hughes D.S.T."/>
            <person name="Huylmans A.-K."/>
            <person name="Kemena C."/>
            <person name="Kremer L.P.M."/>
            <person name="Lee S.L."/>
            <person name="Lopez-Ezquerra A."/>
            <person name="Mallet L."/>
            <person name="Monroy-Kuhn J.M."/>
            <person name="Moser A."/>
            <person name="Murali S.C."/>
            <person name="Muzny D.M."/>
            <person name="Otani S."/>
            <person name="Piulachs M.-D."/>
            <person name="Poelchau M."/>
            <person name="Qu J."/>
            <person name="Schaub F."/>
            <person name="Wada-Katsumata A."/>
            <person name="Worley K.C."/>
            <person name="Xie Q."/>
            <person name="Ylla G."/>
            <person name="Poulsen M."/>
            <person name="Gibbs R.A."/>
            <person name="Schal C."/>
            <person name="Richards S."/>
            <person name="Belles X."/>
            <person name="Korb J."/>
            <person name="Bornberg-Bauer E."/>
        </authorList>
    </citation>
    <scope>NUCLEOTIDE SEQUENCE [LARGE SCALE GENOMIC DNA]</scope>
    <source>
        <tissue evidence="12">Whole body</tissue>
    </source>
</reference>
<keyword evidence="7" id="KW-1133">Transmembrane helix</keyword>
<dbReference type="OrthoDB" id="10022292at2759"/>
<feature type="region of interest" description="Disordered" evidence="11">
    <location>
        <begin position="1"/>
        <end position="28"/>
    </location>
</feature>
<evidence type="ECO:0000313" key="12">
    <source>
        <dbReference type="EMBL" id="PNF15977.1"/>
    </source>
</evidence>
<evidence type="ECO:0000256" key="2">
    <source>
        <dbReference type="ARBA" id="ARBA00007984"/>
    </source>
</evidence>
<dbReference type="Proteomes" id="UP000235965">
    <property type="component" value="Unassembled WGS sequence"/>
</dbReference>
<comment type="function">
    <text evidence="10">Critical mediator, in cooperation with CASP4, of endoplasmic reticulum-stress induced apoptosis. Required or the activation of CASP4 following endoplasmic reticulum stress.</text>
</comment>
<keyword evidence="4 12" id="KW-0812">Transmembrane</keyword>
<evidence type="ECO:0000256" key="9">
    <source>
        <dbReference type="ARBA" id="ARBA00023180"/>
    </source>
</evidence>
<comment type="subcellular location">
    <subcellularLocation>
        <location evidence="1">Endoplasmic reticulum membrane</location>
        <topology evidence="1">Multi-pass membrane protein</topology>
    </subcellularLocation>
</comment>
<comment type="subunit">
    <text evidence="3">Constitutively interacts with CASP4; required for the localization of procaspase 4 to the ER.</text>
</comment>
<proteinExistence type="inferred from homology"/>
<feature type="region of interest" description="Disordered" evidence="11">
    <location>
        <begin position="53"/>
        <end position="96"/>
    </location>
</feature>
<accession>A0A2J7PI08</accession>
<keyword evidence="5" id="KW-0053">Apoptosis</keyword>
<name>A0A2J7PI08_9NEOP</name>
<comment type="similarity">
    <text evidence="2">Belongs to the TMEM214 family.</text>
</comment>
<dbReference type="STRING" id="105785.A0A2J7PI08"/>
<evidence type="ECO:0000256" key="7">
    <source>
        <dbReference type="ARBA" id="ARBA00022989"/>
    </source>
</evidence>
<dbReference type="AlphaFoldDB" id="A0A2J7PI08"/>